<dbReference type="GO" id="GO:0003676">
    <property type="term" value="F:nucleic acid binding"/>
    <property type="evidence" value="ECO:0007669"/>
    <property type="project" value="InterPro"/>
</dbReference>
<dbReference type="GO" id="GO:0032259">
    <property type="term" value="P:methylation"/>
    <property type="evidence" value="ECO:0007669"/>
    <property type="project" value="UniProtKB-KW"/>
</dbReference>
<dbReference type="SUPFAM" id="SSF53335">
    <property type="entry name" value="S-adenosyl-L-methionine-dependent methyltransferases"/>
    <property type="match status" value="1"/>
</dbReference>
<evidence type="ECO:0000259" key="2">
    <source>
        <dbReference type="Pfam" id="PF01861"/>
    </source>
</evidence>
<keyword evidence="3" id="KW-0489">Methyltransferase</keyword>
<dbReference type="GO" id="GO:0008168">
    <property type="term" value="F:methyltransferase activity"/>
    <property type="evidence" value="ECO:0007669"/>
    <property type="project" value="UniProtKB-KW"/>
</dbReference>
<dbReference type="InterPro" id="IPR029063">
    <property type="entry name" value="SAM-dependent_MTases_sf"/>
</dbReference>
<proteinExistence type="predicted"/>
<gene>
    <name evidence="3" type="ORF">BAY60_26615</name>
</gene>
<dbReference type="AlphaFoldDB" id="A0A2V4AMA6"/>
<dbReference type="InterPro" id="IPR002723">
    <property type="entry name" value="BpsA_C"/>
</dbReference>
<accession>A0A2V4AMA6</accession>
<comment type="caution">
    <text evidence="3">The sequence shown here is derived from an EMBL/GenBank/DDBJ whole genome shotgun (WGS) entry which is preliminary data.</text>
</comment>
<name>A0A2V4AMA6_9PSEU</name>
<evidence type="ECO:0000313" key="4">
    <source>
        <dbReference type="Proteomes" id="UP000249915"/>
    </source>
</evidence>
<feature type="domain" description="N(4)-bis(aminopropyl)spermidine synthase C-terminal" evidence="2">
    <location>
        <begin position="81"/>
        <end position="264"/>
    </location>
</feature>
<dbReference type="Proteomes" id="UP000249915">
    <property type="component" value="Unassembled WGS sequence"/>
</dbReference>
<dbReference type="Pfam" id="PF01861">
    <property type="entry name" value="BpsA_C"/>
    <property type="match status" value="1"/>
</dbReference>
<dbReference type="EMBL" id="MASW01000006">
    <property type="protein sequence ID" value="PXY21435.1"/>
    <property type="molecule type" value="Genomic_DNA"/>
</dbReference>
<evidence type="ECO:0000256" key="1">
    <source>
        <dbReference type="SAM" id="MobiDB-lite"/>
    </source>
</evidence>
<dbReference type="Gene3D" id="3.40.50.150">
    <property type="entry name" value="Vaccinia Virus protein VP39"/>
    <property type="match status" value="1"/>
</dbReference>
<evidence type="ECO:0000313" key="3">
    <source>
        <dbReference type="EMBL" id="PXY21435.1"/>
    </source>
</evidence>
<keyword evidence="4" id="KW-1185">Reference proteome</keyword>
<dbReference type="PROSITE" id="PS00092">
    <property type="entry name" value="N6_MTASE"/>
    <property type="match status" value="1"/>
</dbReference>
<feature type="region of interest" description="Disordered" evidence="1">
    <location>
        <begin position="284"/>
        <end position="308"/>
    </location>
</feature>
<keyword evidence="3" id="KW-0808">Transferase</keyword>
<organism evidence="3 4">
    <name type="scientific">Prauserella muralis</name>
    <dbReference type="NCBI Taxonomy" id="588067"/>
    <lineage>
        <taxon>Bacteria</taxon>
        <taxon>Bacillati</taxon>
        <taxon>Actinomycetota</taxon>
        <taxon>Actinomycetes</taxon>
        <taxon>Pseudonocardiales</taxon>
        <taxon>Pseudonocardiaceae</taxon>
        <taxon>Prauserella</taxon>
    </lineage>
</organism>
<dbReference type="CDD" id="cd02440">
    <property type="entry name" value="AdoMet_MTases"/>
    <property type="match status" value="1"/>
</dbReference>
<dbReference type="InterPro" id="IPR002052">
    <property type="entry name" value="DNA_methylase_N6_adenine_CS"/>
</dbReference>
<protein>
    <submittedName>
        <fullName evidence="3">Putative methyltransferase</fullName>
    </submittedName>
</protein>
<reference evidence="3 4" key="1">
    <citation type="submission" date="2016-07" db="EMBL/GenBank/DDBJ databases">
        <title>Draft genome sequence of Prauserella muralis DSM 45305, isolated from a mould-covered wall in an indoor environment.</title>
        <authorList>
            <person name="Ruckert C."/>
            <person name="Albersmeier A."/>
            <person name="Jiang C.-L."/>
            <person name="Jiang Y."/>
            <person name="Kalinowski J."/>
            <person name="Schneider O."/>
            <person name="Winkler A."/>
            <person name="Zotchev S.B."/>
        </authorList>
    </citation>
    <scope>NUCLEOTIDE SEQUENCE [LARGE SCALE GENOMIC DNA]</scope>
    <source>
        <strain evidence="3 4">DSM 45305</strain>
    </source>
</reference>
<sequence>MRQAFGVEAWPLRHALRLLGDGWQEFDALVRETAAPRRDVEDLLAALGDDLQRDGTAVRLRPGAPARYEDLAAPGPEPAGLLDTVAAHIRDVPPALAALDHVQATPETVLRRARWLDEQYDLRTTRLLFLGDHDLTSLAVRLLRPEARLTVVDVDDRVLEYLDRHSGRTIRTVHTDLRFGLPLAVAGSADVVFSDPPYTPEGMALFASRGIECLADPPQGRLLLAYGYSRRHPALGQQAQRALGALGLTFEAILPGFHRYLGAQAIGSAADLYVCQPTARARKKGRSKGAGKGTGIYTHGPQSVEARETPPVLRTALTELAGEGGLRVETRGPDWNAPITAEDAAIALDLSADPGPWLVRALLATNAPRVAVLLPNSHPDLASARAQQELTGLLAPKYRLQLLRSTPDNHHAVVIAEAVPPDPATAARAVWSRAHGRLANVWPDAPPDVADLRLIDLPRHRLAEARDALATPS</sequence>